<feature type="region of interest" description="Disordered" evidence="5">
    <location>
        <begin position="33"/>
        <end position="56"/>
    </location>
</feature>
<evidence type="ECO:0000256" key="2">
    <source>
        <dbReference type="ARBA" id="ARBA00023128"/>
    </source>
</evidence>
<dbReference type="InterPro" id="IPR028882">
    <property type="entry name" value="SDHAF2"/>
</dbReference>
<protein>
    <recommendedName>
        <fullName evidence="4">Succinate dehydrogenase assembly factor 2, mitochondrial</fullName>
        <shortName evidence="4">SDH assembly factor 2</shortName>
        <shortName evidence="4">SDHAF2</shortName>
    </recommendedName>
</protein>
<comment type="similarity">
    <text evidence="4">Belongs to the SDHAF2 family.</text>
</comment>
<feature type="region of interest" description="Disordered" evidence="5">
    <location>
        <begin position="294"/>
        <end position="328"/>
    </location>
</feature>
<feature type="region of interest" description="Disordered" evidence="5">
    <location>
        <begin position="207"/>
        <end position="236"/>
    </location>
</feature>
<dbReference type="InterPro" id="IPR036714">
    <property type="entry name" value="SDH_sf"/>
</dbReference>
<accession>A0A9P4UMV3</accession>
<dbReference type="EMBL" id="MU003820">
    <property type="protein sequence ID" value="KAF2718756.1"/>
    <property type="molecule type" value="Genomic_DNA"/>
</dbReference>
<dbReference type="HAMAP" id="MF_03057">
    <property type="entry name" value="SDHAF2"/>
    <property type="match status" value="1"/>
</dbReference>
<feature type="region of interest" description="Disordered" evidence="5">
    <location>
        <begin position="83"/>
        <end position="112"/>
    </location>
</feature>
<dbReference type="PANTHER" id="PTHR12469">
    <property type="entry name" value="PROTEIN EMI5 HOMOLOG, MITOCHONDRIAL"/>
    <property type="match status" value="1"/>
</dbReference>
<comment type="function">
    <text evidence="4">Plays an essential role in the assembly of succinate dehydrogenase (SDH), an enzyme complex (also referred to as respiratory complex II) that is a component of both the tricarboxylic acid (TCA) cycle and the mitochondrial electron transport chain, and which couples the oxidation of succinate to fumarate with the reduction of ubiquinone (coenzyme Q) to ubiquinol. Required for flavinylation (covalent attachment of FAD) of the flavoprotein subunit of the SDH catalytic dimer.</text>
</comment>
<keyword evidence="2 4" id="KW-0496">Mitochondrion</keyword>
<dbReference type="Proteomes" id="UP000799441">
    <property type="component" value="Unassembled WGS sequence"/>
</dbReference>
<dbReference type="InterPro" id="IPR005631">
    <property type="entry name" value="SDH"/>
</dbReference>
<dbReference type="Gene3D" id="1.10.150.250">
    <property type="entry name" value="Flavinator of succinate dehydrogenase"/>
    <property type="match status" value="1"/>
</dbReference>
<dbReference type="GO" id="GO:0006121">
    <property type="term" value="P:mitochondrial electron transport, succinate to ubiquinone"/>
    <property type="evidence" value="ECO:0007669"/>
    <property type="project" value="UniProtKB-UniRule"/>
</dbReference>
<dbReference type="FunFam" id="1.10.150.250:FF:000002">
    <property type="entry name" value="Succinate dehydrogenase assembly factor 2, mitochondrial"/>
    <property type="match status" value="1"/>
</dbReference>
<dbReference type="GO" id="GO:0034553">
    <property type="term" value="P:mitochondrial respiratory chain complex II assembly"/>
    <property type="evidence" value="ECO:0007669"/>
    <property type="project" value="TreeGrafter"/>
</dbReference>
<comment type="caution">
    <text evidence="6">The sequence shown here is derived from an EMBL/GenBank/DDBJ whole genome shotgun (WGS) entry which is preliminary data.</text>
</comment>
<organism evidence="6 7">
    <name type="scientific">Polychaeton citri CBS 116435</name>
    <dbReference type="NCBI Taxonomy" id="1314669"/>
    <lineage>
        <taxon>Eukaryota</taxon>
        <taxon>Fungi</taxon>
        <taxon>Dikarya</taxon>
        <taxon>Ascomycota</taxon>
        <taxon>Pezizomycotina</taxon>
        <taxon>Dothideomycetes</taxon>
        <taxon>Dothideomycetidae</taxon>
        <taxon>Capnodiales</taxon>
        <taxon>Capnodiaceae</taxon>
        <taxon>Polychaeton</taxon>
    </lineage>
</organism>
<evidence type="ECO:0000256" key="3">
    <source>
        <dbReference type="ARBA" id="ARBA00023186"/>
    </source>
</evidence>
<dbReference type="GO" id="GO:0006099">
    <property type="term" value="P:tricarboxylic acid cycle"/>
    <property type="evidence" value="ECO:0007669"/>
    <property type="project" value="TreeGrafter"/>
</dbReference>
<feature type="compositionally biased region" description="Basic and acidic residues" evidence="5">
    <location>
        <begin position="33"/>
        <end position="48"/>
    </location>
</feature>
<dbReference type="OrthoDB" id="284292at2759"/>
<sequence>MSVPRVAFRATRLATQRTLRPFSTTRTRFVDNNDRANDTAEQYRKTQTEKPLNPHMTNTTSTIAHEMPSIGKDNAPPELITSVDPEFTPKDSVPENTERMTGGTQKPGPDGGVNAELEVGEIEGGSFRVEPMRRTGEDTSTTRARLLYQSRKRGTLESDLLLSTFADANLGSMTPKQLQQYDMFLDENDWDIYYWATQEPSPTSMAYAEGAGPQLASPEKQGKPAPGKADPELKGAAAGGVKVREQGEGEWAQTIGVFKPAYRPVPTRWKNSEILSLLRKHVIDRSAGGVHVSGGEAIKEGGGEGLNADAPKRGGGLGRMPELMHLDR</sequence>
<evidence type="ECO:0000313" key="7">
    <source>
        <dbReference type="Proteomes" id="UP000799441"/>
    </source>
</evidence>
<dbReference type="Pfam" id="PF03937">
    <property type="entry name" value="Sdh5"/>
    <property type="match status" value="1"/>
</dbReference>
<proteinExistence type="inferred from homology"/>
<keyword evidence="7" id="KW-1185">Reference proteome</keyword>
<evidence type="ECO:0000256" key="4">
    <source>
        <dbReference type="HAMAP-Rule" id="MF_03057"/>
    </source>
</evidence>
<gene>
    <name evidence="6" type="ORF">K431DRAFT_274121</name>
</gene>
<dbReference type="PANTHER" id="PTHR12469:SF2">
    <property type="entry name" value="SUCCINATE DEHYDROGENASE ASSEMBLY FACTOR 2, MITOCHONDRIAL"/>
    <property type="match status" value="1"/>
</dbReference>
<keyword evidence="3 4" id="KW-0143">Chaperone</keyword>
<evidence type="ECO:0000256" key="1">
    <source>
        <dbReference type="ARBA" id="ARBA00004305"/>
    </source>
</evidence>
<comment type="subunit">
    <text evidence="4">Interacts with the flavoprotein subunit within the SDH catalytic dimer.</text>
</comment>
<dbReference type="AlphaFoldDB" id="A0A9P4UMV3"/>
<dbReference type="GO" id="GO:0005759">
    <property type="term" value="C:mitochondrial matrix"/>
    <property type="evidence" value="ECO:0007669"/>
    <property type="project" value="UniProtKB-SubCell"/>
</dbReference>
<feature type="compositionally biased region" description="Basic and acidic residues" evidence="5">
    <location>
        <begin position="87"/>
        <end position="98"/>
    </location>
</feature>
<evidence type="ECO:0000313" key="6">
    <source>
        <dbReference type="EMBL" id="KAF2718756.1"/>
    </source>
</evidence>
<name>A0A9P4UMV3_9PEZI</name>
<comment type="subcellular location">
    <subcellularLocation>
        <location evidence="1 4">Mitochondrion matrix</location>
    </subcellularLocation>
</comment>
<evidence type="ECO:0000256" key="5">
    <source>
        <dbReference type="SAM" id="MobiDB-lite"/>
    </source>
</evidence>
<reference evidence="6" key="1">
    <citation type="journal article" date="2020" name="Stud. Mycol.">
        <title>101 Dothideomycetes genomes: a test case for predicting lifestyles and emergence of pathogens.</title>
        <authorList>
            <person name="Haridas S."/>
            <person name="Albert R."/>
            <person name="Binder M."/>
            <person name="Bloem J."/>
            <person name="Labutti K."/>
            <person name="Salamov A."/>
            <person name="Andreopoulos B."/>
            <person name="Baker S."/>
            <person name="Barry K."/>
            <person name="Bills G."/>
            <person name="Bluhm B."/>
            <person name="Cannon C."/>
            <person name="Castanera R."/>
            <person name="Culley D."/>
            <person name="Daum C."/>
            <person name="Ezra D."/>
            <person name="Gonzalez J."/>
            <person name="Henrissat B."/>
            <person name="Kuo A."/>
            <person name="Liang C."/>
            <person name="Lipzen A."/>
            <person name="Lutzoni F."/>
            <person name="Magnuson J."/>
            <person name="Mondo S."/>
            <person name="Nolan M."/>
            <person name="Ohm R."/>
            <person name="Pangilinan J."/>
            <person name="Park H.-J."/>
            <person name="Ramirez L."/>
            <person name="Alfaro M."/>
            <person name="Sun H."/>
            <person name="Tritt A."/>
            <person name="Yoshinaga Y."/>
            <person name="Zwiers L.-H."/>
            <person name="Turgeon B."/>
            <person name="Goodwin S."/>
            <person name="Spatafora J."/>
            <person name="Crous P."/>
            <person name="Grigoriev I."/>
        </authorList>
    </citation>
    <scope>NUCLEOTIDE SEQUENCE</scope>
    <source>
        <strain evidence="6">CBS 116435</strain>
    </source>
</reference>
<dbReference type="SUPFAM" id="SSF109910">
    <property type="entry name" value="YgfY-like"/>
    <property type="match status" value="1"/>
</dbReference>